<sequence>MSDEGFINGMSEMEVSMCMDLIHEIASQPRVALAESVDAGVARNLDALAMALGWTAEEVAAAWARIMAIADESKRRGWQ</sequence>
<accession>A0AA48LY91</accession>
<evidence type="ECO:0000313" key="1">
    <source>
        <dbReference type="EMBL" id="CAJ0854579.1"/>
    </source>
</evidence>
<gene>
    <name evidence="1" type="ORF">AMST5_00754</name>
</gene>
<organism evidence="1">
    <name type="scientific">freshwater sediment metagenome</name>
    <dbReference type="NCBI Taxonomy" id="556182"/>
    <lineage>
        <taxon>unclassified sequences</taxon>
        <taxon>metagenomes</taxon>
        <taxon>ecological metagenomes</taxon>
    </lineage>
</organism>
<reference evidence="1" key="1">
    <citation type="submission" date="2023-07" db="EMBL/GenBank/DDBJ databases">
        <authorList>
            <person name="Pelsma A.J. K."/>
        </authorList>
    </citation>
    <scope>NUCLEOTIDE SEQUENCE</scope>
</reference>
<protein>
    <submittedName>
        <fullName evidence="1">Uncharacterized protein</fullName>
    </submittedName>
</protein>
<proteinExistence type="predicted"/>
<dbReference type="AlphaFoldDB" id="A0AA48LY91"/>
<name>A0AA48LY91_9ZZZZ</name>
<dbReference type="EMBL" id="OY288114">
    <property type="protein sequence ID" value="CAJ0854579.1"/>
    <property type="molecule type" value="Genomic_DNA"/>
</dbReference>